<organism evidence="2 3">
    <name type="scientific">Lactococcus lactis subsp. cremoris</name>
    <name type="common">Streptococcus cremoris</name>
    <dbReference type="NCBI Taxonomy" id="1359"/>
    <lineage>
        <taxon>Bacteria</taxon>
        <taxon>Bacillati</taxon>
        <taxon>Bacillota</taxon>
        <taxon>Bacilli</taxon>
        <taxon>Lactobacillales</taxon>
        <taxon>Streptococcaceae</taxon>
        <taxon>Lactococcus</taxon>
    </lineage>
</organism>
<name>A0AA34TK81_LACLC</name>
<dbReference type="Proteomes" id="UP000192161">
    <property type="component" value="Chromosome"/>
</dbReference>
<dbReference type="EMBL" id="CP015901">
    <property type="protein sequence ID" value="ARE24328.1"/>
    <property type="molecule type" value="Genomic_DNA"/>
</dbReference>
<evidence type="ECO:0000313" key="2">
    <source>
        <dbReference type="EMBL" id="ARE24328.1"/>
    </source>
</evidence>
<gene>
    <name evidence="2" type="ORF">LLJM3_2152</name>
</gene>
<feature type="transmembrane region" description="Helical" evidence="1">
    <location>
        <begin position="57"/>
        <end position="83"/>
    </location>
</feature>
<dbReference type="RefSeq" id="WP_063284028.1">
    <property type="nucleotide sequence ID" value="NZ_CP015901.2"/>
</dbReference>
<protein>
    <submittedName>
        <fullName evidence="2">Uncharacterized protein</fullName>
    </submittedName>
</protein>
<reference evidence="2 3" key="1">
    <citation type="journal article" date="2017" name="BMC Genomics">
        <title>Comparative and functional genomics of the Lactococcus lactis taxon; insights into evolution and niche adaptation.</title>
        <authorList>
            <person name="Kelleher P."/>
            <person name="Bottacini F."/>
            <person name="Mahony J."/>
            <person name="Kilcawley K.N."/>
            <person name="van Sinderen D."/>
        </authorList>
    </citation>
    <scope>NUCLEOTIDE SEQUENCE [LARGE SCALE GENOMIC DNA]</scope>
    <source>
        <strain evidence="2 3">JM3</strain>
    </source>
</reference>
<keyword evidence="1" id="KW-0812">Transmembrane</keyword>
<accession>A0AA34TK81</accession>
<dbReference type="AlphaFoldDB" id="A0AA34TK81"/>
<sequence length="201" mass="23594">MKKTYFIKTFNLIQNLFALFANEVIANLLLHLLNYIIEKESTATFTLFIQVEKISVFLSSCLNSVEVFTFALLAVLTIFGLFVKIKDDSILNIFKSIWQTYRFRHFMVQSERTEKTIEMQKAQSINLIYNNFNKAVKKCVVDVSRDKIIIFIKVPNSQQAQKILKEMESQIREEVSSRNPDYYFSAPDRVKNSMWFIGTKR</sequence>
<keyword evidence="1" id="KW-1133">Transmembrane helix</keyword>
<evidence type="ECO:0000313" key="3">
    <source>
        <dbReference type="Proteomes" id="UP000192161"/>
    </source>
</evidence>
<feature type="transmembrane region" description="Helical" evidence="1">
    <location>
        <begin position="12"/>
        <end position="37"/>
    </location>
</feature>
<keyword evidence="1" id="KW-0472">Membrane</keyword>
<evidence type="ECO:0000256" key="1">
    <source>
        <dbReference type="SAM" id="Phobius"/>
    </source>
</evidence>
<proteinExistence type="predicted"/>